<evidence type="ECO:0000259" key="1">
    <source>
        <dbReference type="Pfam" id="PF07238"/>
    </source>
</evidence>
<proteinExistence type="predicted"/>
<dbReference type="Gene3D" id="2.40.10.220">
    <property type="entry name" value="predicted glycosyltransferase like domains"/>
    <property type="match status" value="1"/>
</dbReference>
<feature type="domain" description="PilZ" evidence="1">
    <location>
        <begin position="8"/>
        <end position="99"/>
    </location>
</feature>
<reference evidence="2 3" key="1">
    <citation type="journal article" date="2010" name="Stand. Genomic Sci.">
        <title>Complete genome sequence of Haliangium ochraceum type strain (SMP-2).</title>
        <authorList>
            <consortium name="US DOE Joint Genome Institute (JGI-PGF)"/>
            <person name="Ivanova N."/>
            <person name="Daum C."/>
            <person name="Lang E."/>
            <person name="Abt B."/>
            <person name="Kopitz M."/>
            <person name="Saunders E."/>
            <person name="Lapidus A."/>
            <person name="Lucas S."/>
            <person name="Glavina Del Rio T."/>
            <person name="Nolan M."/>
            <person name="Tice H."/>
            <person name="Copeland A."/>
            <person name="Cheng J.F."/>
            <person name="Chen F."/>
            <person name="Bruce D."/>
            <person name="Goodwin L."/>
            <person name="Pitluck S."/>
            <person name="Mavromatis K."/>
            <person name="Pati A."/>
            <person name="Mikhailova N."/>
            <person name="Chen A."/>
            <person name="Palaniappan K."/>
            <person name="Land M."/>
            <person name="Hauser L."/>
            <person name="Chang Y.J."/>
            <person name="Jeffries C.D."/>
            <person name="Detter J.C."/>
            <person name="Brettin T."/>
            <person name="Rohde M."/>
            <person name="Goker M."/>
            <person name="Bristow J."/>
            <person name="Markowitz V."/>
            <person name="Eisen J.A."/>
            <person name="Hugenholtz P."/>
            <person name="Kyrpides N.C."/>
            <person name="Klenk H.P."/>
        </authorList>
    </citation>
    <scope>NUCLEOTIDE SEQUENCE [LARGE SCALE GENOMIC DNA]</scope>
    <source>
        <strain evidence="3">DSM 14365 / CIP 107738 / JCM 11303 / AJ 13395 / SMP-2</strain>
    </source>
</reference>
<dbReference type="AlphaFoldDB" id="D0LJW6"/>
<accession>D0LJW6</accession>
<gene>
    <name evidence="2" type="ordered locus">Hoch_5998</name>
</gene>
<dbReference type="EMBL" id="CP001804">
    <property type="protein sequence ID" value="ACY18473.1"/>
    <property type="molecule type" value="Genomic_DNA"/>
</dbReference>
<keyword evidence="3" id="KW-1185">Reference proteome</keyword>
<dbReference type="KEGG" id="hoh:Hoch_5998"/>
<dbReference type="InterPro" id="IPR009875">
    <property type="entry name" value="PilZ_domain"/>
</dbReference>
<dbReference type="GO" id="GO:0035438">
    <property type="term" value="F:cyclic-di-GMP binding"/>
    <property type="evidence" value="ECO:0007669"/>
    <property type="project" value="InterPro"/>
</dbReference>
<dbReference type="HOGENOM" id="CLU_1127837_0_0_7"/>
<dbReference type="SUPFAM" id="SSF141371">
    <property type="entry name" value="PilZ domain-like"/>
    <property type="match status" value="1"/>
</dbReference>
<organism evidence="2 3">
    <name type="scientific">Haliangium ochraceum (strain DSM 14365 / JCM 11303 / SMP-2)</name>
    <dbReference type="NCBI Taxonomy" id="502025"/>
    <lineage>
        <taxon>Bacteria</taxon>
        <taxon>Pseudomonadati</taxon>
        <taxon>Myxococcota</taxon>
        <taxon>Polyangia</taxon>
        <taxon>Haliangiales</taxon>
        <taxon>Kofleriaceae</taxon>
        <taxon>Haliangium</taxon>
    </lineage>
</organism>
<evidence type="ECO:0000313" key="2">
    <source>
        <dbReference type="EMBL" id="ACY18473.1"/>
    </source>
</evidence>
<dbReference type="Proteomes" id="UP000001880">
    <property type="component" value="Chromosome"/>
</dbReference>
<protein>
    <submittedName>
        <fullName evidence="2">Type IV pilus assembly PilZ</fullName>
    </submittedName>
</protein>
<evidence type="ECO:0000313" key="3">
    <source>
        <dbReference type="Proteomes" id="UP000001880"/>
    </source>
</evidence>
<sequence>MHVPPMSRRYPRIRARLTVTVSRDDQGAPFVCHTRDISERGCFLDTAKMVPPGTRLLIALLDDLRGAAMEIAGEVARCLPPDAEGRGRGLGVRFDSPPDEWNLTVVGYHAEREKERRARRLKRTRLRVLVVGNQARQRGAMALYVTSGWDVRFAADLEGVEDALDGVRLDAIIAENDIAGTPWNQVLAAARRLQPEARRIVLRASPDHGPSTSLRPGDPPLFHHVVDREAGIEELLDALTLEPTQR</sequence>
<name>D0LJW6_HALO1</name>
<dbReference type="Pfam" id="PF07238">
    <property type="entry name" value="PilZ"/>
    <property type="match status" value="1"/>
</dbReference>